<keyword evidence="3" id="KW-0677">Repeat</keyword>
<evidence type="ECO:0000256" key="1">
    <source>
        <dbReference type="ARBA" id="ARBA00004123"/>
    </source>
</evidence>
<dbReference type="Pfam" id="PF23241">
    <property type="entry name" value="HAT_PRP39_C"/>
    <property type="match status" value="1"/>
</dbReference>
<keyword evidence="2" id="KW-0507">mRNA processing</keyword>
<dbReference type="AlphaFoldDB" id="A0A0N4VSG2"/>
<evidence type="ECO:0000256" key="4">
    <source>
        <dbReference type="ARBA" id="ARBA00023187"/>
    </source>
</evidence>
<gene>
    <name evidence="6" type="ORF">HPLM_LOCUS230</name>
</gene>
<dbReference type="OrthoDB" id="10265668at2759"/>
<accession>A0A0N4VSG2</accession>
<evidence type="ECO:0000256" key="5">
    <source>
        <dbReference type="ARBA" id="ARBA00023242"/>
    </source>
</evidence>
<dbReference type="GO" id="GO:0000395">
    <property type="term" value="P:mRNA 5'-splice site recognition"/>
    <property type="evidence" value="ECO:0007669"/>
    <property type="project" value="TreeGrafter"/>
</dbReference>
<dbReference type="GO" id="GO:0030627">
    <property type="term" value="F:pre-mRNA 5'-splice site binding"/>
    <property type="evidence" value="ECO:0007669"/>
    <property type="project" value="TreeGrafter"/>
</dbReference>
<dbReference type="InterPro" id="IPR011990">
    <property type="entry name" value="TPR-like_helical_dom_sf"/>
</dbReference>
<evidence type="ECO:0000313" key="8">
    <source>
        <dbReference type="WBParaSite" id="HPLM_0000022901-mRNA-1"/>
    </source>
</evidence>
<keyword evidence="4" id="KW-0508">mRNA splicing</keyword>
<evidence type="ECO:0000256" key="2">
    <source>
        <dbReference type="ARBA" id="ARBA00022664"/>
    </source>
</evidence>
<dbReference type="EMBL" id="UZAF01000131">
    <property type="protein sequence ID" value="VDO04827.1"/>
    <property type="molecule type" value="Genomic_DNA"/>
</dbReference>
<reference evidence="8" key="1">
    <citation type="submission" date="2017-02" db="UniProtKB">
        <authorList>
            <consortium name="WormBaseParasite"/>
        </authorList>
    </citation>
    <scope>IDENTIFICATION</scope>
</reference>
<proteinExistence type="predicted"/>
<dbReference type="PANTHER" id="PTHR17204">
    <property type="entry name" value="PRE-MRNA PROCESSING PROTEIN PRP39-RELATED"/>
    <property type="match status" value="1"/>
</dbReference>
<keyword evidence="7" id="KW-1185">Reference proteome</keyword>
<dbReference type="Gene3D" id="1.25.40.10">
    <property type="entry name" value="Tetratricopeptide repeat domain"/>
    <property type="match status" value="1"/>
</dbReference>
<dbReference type="GO" id="GO:0071004">
    <property type="term" value="C:U2-type prespliceosome"/>
    <property type="evidence" value="ECO:0007669"/>
    <property type="project" value="TreeGrafter"/>
</dbReference>
<organism evidence="8">
    <name type="scientific">Haemonchus placei</name>
    <name type="common">Barber's pole worm</name>
    <dbReference type="NCBI Taxonomy" id="6290"/>
    <lineage>
        <taxon>Eukaryota</taxon>
        <taxon>Metazoa</taxon>
        <taxon>Ecdysozoa</taxon>
        <taxon>Nematoda</taxon>
        <taxon>Chromadorea</taxon>
        <taxon>Rhabditida</taxon>
        <taxon>Rhabditina</taxon>
        <taxon>Rhabditomorpha</taxon>
        <taxon>Strongyloidea</taxon>
        <taxon>Trichostrongylidae</taxon>
        <taxon>Haemonchus</taxon>
    </lineage>
</organism>
<dbReference type="SUPFAM" id="SSF48452">
    <property type="entry name" value="TPR-like"/>
    <property type="match status" value="1"/>
</dbReference>
<protein>
    <submittedName>
        <fullName evidence="8">BSD domain-containing protein</fullName>
    </submittedName>
</protein>
<name>A0A0N4VSG2_HAEPC</name>
<evidence type="ECO:0000313" key="6">
    <source>
        <dbReference type="EMBL" id="VDO04827.1"/>
    </source>
</evidence>
<dbReference type="WBParaSite" id="HPLM_0000022901-mRNA-1">
    <property type="protein sequence ID" value="HPLM_0000022901-mRNA-1"/>
    <property type="gene ID" value="HPLM_0000022901"/>
</dbReference>
<dbReference type="InterPro" id="IPR059164">
    <property type="entry name" value="HAT_PRP39_C"/>
</dbReference>
<reference evidence="6 7" key="2">
    <citation type="submission" date="2018-11" db="EMBL/GenBank/DDBJ databases">
        <authorList>
            <consortium name="Pathogen Informatics"/>
        </authorList>
    </citation>
    <scope>NUCLEOTIDE SEQUENCE [LARGE SCALE GENOMIC DNA]</scope>
    <source>
        <strain evidence="6 7">MHpl1</strain>
    </source>
</reference>
<keyword evidence="5" id="KW-0539">Nucleus</keyword>
<dbReference type="GO" id="GO:0000243">
    <property type="term" value="C:commitment complex"/>
    <property type="evidence" value="ECO:0007669"/>
    <property type="project" value="TreeGrafter"/>
</dbReference>
<dbReference type="STRING" id="6290.A0A0N4VSG2"/>
<dbReference type="Proteomes" id="UP000268014">
    <property type="component" value="Unassembled WGS sequence"/>
</dbReference>
<dbReference type="PANTHER" id="PTHR17204:SF5">
    <property type="entry name" value="PRE-MRNA-PROCESSING FACTOR 39"/>
    <property type="match status" value="1"/>
</dbReference>
<comment type="subcellular location">
    <subcellularLocation>
        <location evidence="1">Nucleus</location>
    </subcellularLocation>
</comment>
<sequence length="210" mass="24384">MAQMQTQIVVKSVSERISQAFNICENYASEIWPRKLVFTVDMSSFIARDQQSKREIDNIVTEEVVETESGDASTAATTNAKGVIRKKIHPEALPHFRAEILSTRYRWHKETEAMIVARLPFEEQIKRPYFHVKPLEAEQLKNWRMYLDFEIGEGNETRITVLFERCLIACALYDQFWTKVCLSCAAFLEVLTHKDTVRDVQFLAVLVTDF</sequence>
<evidence type="ECO:0000256" key="3">
    <source>
        <dbReference type="ARBA" id="ARBA00022737"/>
    </source>
</evidence>
<dbReference type="GO" id="GO:0005685">
    <property type="term" value="C:U1 snRNP"/>
    <property type="evidence" value="ECO:0007669"/>
    <property type="project" value="TreeGrafter"/>
</dbReference>
<evidence type="ECO:0000313" key="7">
    <source>
        <dbReference type="Proteomes" id="UP000268014"/>
    </source>
</evidence>